<keyword evidence="3" id="KW-0274">FAD</keyword>
<dbReference type="SUPFAM" id="SSF51905">
    <property type="entry name" value="FAD/NAD(P)-binding domain"/>
    <property type="match status" value="1"/>
</dbReference>
<dbReference type="EMBL" id="SGPL01000089">
    <property type="protein sequence ID" value="THH18024.1"/>
    <property type="molecule type" value="Genomic_DNA"/>
</dbReference>
<evidence type="ECO:0000259" key="9">
    <source>
        <dbReference type="Pfam" id="PF01266"/>
    </source>
</evidence>
<feature type="domain" description="FAD dependent oxidoreductase" evidence="9">
    <location>
        <begin position="46"/>
        <end position="464"/>
    </location>
</feature>
<dbReference type="InterPro" id="IPR006076">
    <property type="entry name" value="FAD-dep_OxRdtase"/>
</dbReference>
<comment type="similarity">
    <text evidence="6">Belongs to the L2HGDH family.</text>
</comment>
<gene>
    <name evidence="10" type="ORF">EW146_g2900</name>
</gene>
<dbReference type="Pfam" id="PF01266">
    <property type="entry name" value="DAO"/>
    <property type="match status" value="1"/>
</dbReference>
<dbReference type="AlphaFoldDB" id="A0A4S4LZD1"/>
<keyword evidence="11" id="KW-1185">Reference proteome</keyword>
<dbReference type="OrthoDB" id="498204at2759"/>
<dbReference type="PANTHER" id="PTHR43104">
    <property type="entry name" value="L-2-HYDROXYGLUTARATE DEHYDROGENASE, MITOCHONDRIAL"/>
    <property type="match status" value="1"/>
</dbReference>
<evidence type="ECO:0000256" key="2">
    <source>
        <dbReference type="ARBA" id="ARBA00022630"/>
    </source>
</evidence>
<organism evidence="10 11">
    <name type="scientific">Bondarzewia mesenterica</name>
    <dbReference type="NCBI Taxonomy" id="1095465"/>
    <lineage>
        <taxon>Eukaryota</taxon>
        <taxon>Fungi</taxon>
        <taxon>Dikarya</taxon>
        <taxon>Basidiomycota</taxon>
        <taxon>Agaricomycotina</taxon>
        <taxon>Agaricomycetes</taxon>
        <taxon>Russulales</taxon>
        <taxon>Bondarzewiaceae</taxon>
        <taxon>Bondarzewia</taxon>
    </lineage>
</organism>
<dbReference type="Proteomes" id="UP000310158">
    <property type="component" value="Unassembled WGS sequence"/>
</dbReference>
<evidence type="ECO:0000256" key="5">
    <source>
        <dbReference type="ARBA" id="ARBA00036066"/>
    </source>
</evidence>
<comment type="cofactor">
    <cofactor evidence="1">
        <name>FAD</name>
        <dbReference type="ChEBI" id="CHEBI:57692"/>
    </cofactor>
</comment>
<evidence type="ECO:0000256" key="7">
    <source>
        <dbReference type="ARBA" id="ARBA00038878"/>
    </source>
</evidence>
<dbReference type="EC" id="1.1.99.2" evidence="7"/>
<evidence type="ECO:0000256" key="6">
    <source>
        <dbReference type="ARBA" id="ARBA00037941"/>
    </source>
</evidence>
<dbReference type="Gene3D" id="3.50.50.60">
    <property type="entry name" value="FAD/NAD(P)-binding domain"/>
    <property type="match status" value="1"/>
</dbReference>
<proteinExistence type="inferred from homology"/>
<accession>A0A4S4LZD1</accession>
<evidence type="ECO:0000256" key="1">
    <source>
        <dbReference type="ARBA" id="ARBA00001974"/>
    </source>
</evidence>
<keyword evidence="4" id="KW-0560">Oxidoreductase</keyword>
<dbReference type="PANTHER" id="PTHR43104:SF4">
    <property type="entry name" value="L-2-HYDROXYGLUTARATE DEHYDROGENASE, MITOCHONDRIAL"/>
    <property type="match status" value="1"/>
</dbReference>
<name>A0A4S4LZD1_9AGAM</name>
<keyword evidence="2" id="KW-0285">Flavoprotein</keyword>
<dbReference type="Gene3D" id="3.30.9.10">
    <property type="entry name" value="D-Amino Acid Oxidase, subunit A, domain 2"/>
    <property type="match status" value="1"/>
</dbReference>
<dbReference type="GO" id="GO:0047545">
    <property type="term" value="F:(S)-2-hydroxyglutarate dehydrogenase activity"/>
    <property type="evidence" value="ECO:0007669"/>
    <property type="project" value="UniProtKB-EC"/>
</dbReference>
<comment type="catalytic activity">
    <reaction evidence="5">
        <text>(S)-2-hydroxyglutarate + A = 2-oxoglutarate + AH2</text>
        <dbReference type="Rhea" id="RHEA:21252"/>
        <dbReference type="ChEBI" id="CHEBI:13193"/>
        <dbReference type="ChEBI" id="CHEBI:16782"/>
        <dbReference type="ChEBI" id="CHEBI:16810"/>
        <dbReference type="ChEBI" id="CHEBI:17499"/>
        <dbReference type="EC" id="1.1.99.2"/>
    </reaction>
</comment>
<evidence type="ECO:0000313" key="11">
    <source>
        <dbReference type="Proteomes" id="UP000310158"/>
    </source>
</evidence>
<evidence type="ECO:0000313" key="10">
    <source>
        <dbReference type="EMBL" id="THH18024.1"/>
    </source>
</evidence>
<protein>
    <recommendedName>
        <fullName evidence="8">L-2-hydroxyglutarate dehydrogenase, mitochondrial</fullName>
        <ecNumber evidence="7">1.1.99.2</ecNumber>
    </recommendedName>
</protein>
<comment type="caution">
    <text evidence="10">The sequence shown here is derived from an EMBL/GenBank/DDBJ whole genome shotgun (WGS) entry which is preliminary data.</text>
</comment>
<evidence type="ECO:0000256" key="8">
    <source>
        <dbReference type="ARBA" id="ARBA00041137"/>
    </source>
</evidence>
<reference evidence="10 11" key="1">
    <citation type="submission" date="2019-02" db="EMBL/GenBank/DDBJ databases">
        <title>Genome sequencing of the rare red list fungi Bondarzewia mesenterica.</title>
        <authorList>
            <person name="Buettner E."/>
            <person name="Kellner H."/>
        </authorList>
    </citation>
    <scope>NUCLEOTIDE SEQUENCE [LARGE SCALE GENOMIC DNA]</scope>
    <source>
        <strain evidence="10 11">DSM 108281</strain>
    </source>
</reference>
<evidence type="ECO:0000256" key="3">
    <source>
        <dbReference type="ARBA" id="ARBA00022827"/>
    </source>
</evidence>
<evidence type="ECO:0000256" key="4">
    <source>
        <dbReference type="ARBA" id="ARBA00023002"/>
    </source>
</evidence>
<dbReference type="InterPro" id="IPR036188">
    <property type="entry name" value="FAD/NAD-bd_sf"/>
</dbReference>
<sequence>MKLRGLTAGLNSSGKFKYKASPCIHPAVHTRLTFAWRDQSPESVVDYLVVGGGVVGLAIARRLCRRFPEKTTFLLERHTRVGEETSSRNSEVIHAGLYYPPQSLKTRLCLRGRQLLYDHCQKSNIPFKRTGKLVVASQPDQRPYLEYLHAKAQSLSAPPYWNSSELREKGPVLPTELISGERARELESDLSRSIVAALWSPETGIVDSHTLMESLEKDIMESEGGALAYSTRAVRVDPYAENGEDGWVVQAVTGDAQDGDAMLARVLINASGLSGTLILNSLLDEQKKIPMYFARGSYASYSGSGISRVSHLIYPCPDAPSSAGKEKHSFHSLGTHLTLDLQGKVRFGPDLEWISPPSNEESDADFWMRHLVPDESRIKLMHEAVTRYLPDVEMDGLQPDYVGIRPKLAPPGGGFEDFVLRTDHTSDFLRSHKGKSQGAPMINLLGIESPGLTASLAIAEMVVEDRLVGTGEHLR</sequence>